<sequence>MMKTYGRSPWRVYDDDQRPAQKKRRVLSDSESDAAEKSLQYAIRESTANVRSSPSRRNSIALSDGSQDDDLSTPPSSPPPPRLTPPPQNTRKPTFSFLKRKHSATDGATNGSPLSEVNSNSVRASLDPPKKKAATSTSQQQPVLKQMQLDLGHEVRKTCATCGMEYIPSNAEDASLHKKFHDMNSTGVDLGKAFMRANASRWVYEATRFDEGYVVIVDRKSSPTAKNQAKKVLEVLSKELSSPVIEDELLWSQTEPPKHLRKNGATEKVDRYKVFLHMKDSRCVGACLTERIWESHPVDKASLQKDGTDAAVAVGGASHPAIVGISRIWTSGSSRRKGIAMDLLDCVVSNFIYGMEIPKEQVAFSQPTNSGKSLAQAFFGPENEWHVYKENLAKHSPSQTTTPSSSNVPDPIFLSPSSTAATKTTQSTLSSAASASASITPPPPLDAPNLDDSTSSDDQSTSDPFDRAYDASDHEPERTQTPSETPNIAPPGDLPPQETIRLTPPSFSSSNDHAAKQTDQNGRLRDTATIPRSLMSNQSSSSSEASDSDGAADEPPQPQANARTSRRPVSLGPGVDPTTLKNRLANRERIPPPPPKSHHGKRINPGPSIVLPPSQTTPGKAANRVSFHGSSPGSLASPRIFQTEQDYFSTPSQTNQSVSLVDLPRRSQSQNKRPPTPPLSRRHSQMRRSKSTLAKPASSRPPMPLAEVEVAASTPPSPGSQPLTPLRSRDPNYNSYFPDETRSVSCLRQENLGPAPSVPPAEIGLGIQPDSQTTSKRALIVTQLPPLPPPRRTRGSKHGNDKDNRLGPEQRADGSENFIPHPSNAKDILADLTRLQKEVDDLRGQYETQR</sequence>
<feature type="compositionally biased region" description="Polar residues" evidence="10">
    <location>
        <begin position="505"/>
        <end position="521"/>
    </location>
</feature>
<evidence type="ECO:0000256" key="2">
    <source>
        <dbReference type="ARBA" id="ARBA00005816"/>
    </source>
</evidence>
<keyword evidence="4" id="KW-0479">Metal-binding</keyword>
<feature type="compositionally biased region" description="Low complexity" evidence="10">
    <location>
        <begin position="447"/>
        <end position="463"/>
    </location>
</feature>
<comment type="subcellular location">
    <subcellularLocation>
        <location evidence="1">Nucleus</location>
    </subcellularLocation>
</comment>
<feature type="compositionally biased region" description="Polar residues" evidence="10">
    <location>
        <begin position="46"/>
        <end position="65"/>
    </location>
</feature>
<evidence type="ECO:0000259" key="12">
    <source>
        <dbReference type="Pfam" id="PF13880"/>
    </source>
</evidence>
<feature type="compositionally biased region" description="Polar residues" evidence="10">
    <location>
        <begin position="628"/>
        <end position="659"/>
    </location>
</feature>
<keyword evidence="8" id="KW-0131">Cell cycle</keyword>
<keyword evidence="3" id="KW-0808">Transferase</keyword>
<dbReference type="InterPro" id="IPR028005">
    <property type="entry name" value="AcTrfase_ESCO_Znf_dom"/>
</dbReference>
<evidence type="ECO:0000313" key="14">
    <source>
        <dbReference type="Proteomes" id="UP001610444"/>
    </source>
</evidence>
<feature type="domain" description="N-acetyltransferase ESCO acetyl-transferase" evidence="12">
    <location>
        <begin position="319"/>
        <end position="388"/>
    </location>
</feature>
<evidence type="ECO:0008006" key="15">
    <source>
        <dbReference type="Google" id="ProtNLM"/>
    </source>
</evidence>
<evidence type="ECO:0000313" key="13">
    <source>
        <dbReference type="EMBL" id="KAL2860180.1"/>
    </source>
</evidence>
<evidence type="ECO:0000256" key="5">
    <source>
        <dbReference type="ARBA" id="ARBA00022771"/>
    </source>
</evidence>
<comment type="caution">
    <text evidence="13">The sequence shown here is derived from an EMBL/GenBank/DDBJ whole genome shotgun (WGS) entry which is preliminary data.</text>
</comment>
<feature type="compositionally biased region" description="Low complexity" evidence="10">
    <location>
        <begin position="415"/>
        <end position="439"/>
    </location>
</feature>
<feature type="compositionally biased region" description="Basic and acidic residues" evidence="10">
    <location>
        <begin position="798"/>
        <end position="814"/>
    </location>
</feature>
<evidence type="ECO:0000256" key="10">
    <source>
        <dbReference type="SAM" id="MobiDB-lite"/>
    </source>
</evidence>
<feature type="region of interest" description="Disordered" evidence="10">
    <location>
        <begin position="394"/>
        <end position="824"/>
    </location>
</feature>
<keyword evidence="5" id="KW-0863">Zinc-finger</keyword>
<dbReference type="PANTHER" id="PTHR45884">
    <property type="entry name" value="N-ACETYLTRANSFERASE ECO"/>
    <property type="match status" value="1"/>
</dbReference>
<feature type="compositionally biased region" description="Pro residues" evidence="10">
    <location>
        <begin position="75"/>
        <end position="88"/>
    </location>
</feature>
<feature type="compositionally biased region" description="Polar residues" evidence="10">
    <location>
        <begin position="106"/>
        <end position="123"/>
    </location>
</feature>
<evidence type="ECO:0000256" key="7">
    <source>
        <dbReference type="ARBA" id="ARBA00023242"/>
    </source>
</evidence>
<dbReference type="GeneID" id="98163044"/>
<feature type="compositionally biased region" description="Low complexity" evidence="10">
    <location>
        <begin position="396"/>
        <end position="406"/>
    </location>
</feature>
<feature type="region of interest" description="Disordered" evidence="10">
    <location>
        <begin position="1"/>
        <end position="142"/>
    </location>
</feature>
<evidence type="ECO:0000256" key="4">
    <source>
        <dbReference type="ARBA" id="ARBA00022723"/>
    </source>
</evidence>
<protein>
    <recommendedName>
        <fullName evidence="15">Sister chromatid cohesion acetyltransferase Eco1</fullName>
    </recommendedName>
</protein>
<name>A0ABR4L6M4_9EURO</name>
<dbReference type="Pfam" id="PF13878">
    <property type="entry name" value="zf-C2H2_3"/>
    <property type="match status" value="1"/>
</dbReference>
<keyword evidence="6" id="KW-0862">Zinc</keyword>
<feature type="domain" description="N-acetyltransferase ESCO zinc-finger" evidence="11">
    <location>
        <begin position="146"/>
        <end position="183"/>
    </location>
</feature>
<evidence type="ECO:0000256" key="1">
    <source>
        <dbReference type="ARBA" id="ARBA00004123"/>
    </source>
</evidence>
<feature type="compositionally biased region" description="Low complexity" evidence="10">
    <location>
        <begin position="533"/>
        <end position="545"/>
    </location>
</feature>
<evidence type="ECO:0000256" key="8">
    <source>
        <dbReference type="ARBA" id="ARBA00023306"/>
    </source>
</evidence>
<keyword evidence="7" id="KW-0539">Nucleus</keyword>
<feature type="compositionally biased region" description="Basic residues" evidence="10">
    <location>
        <begin position="680"/>
        <end position="690"/>
    </location>
</feature>
<dbReference type="PANTHER" id="PTHR45884:SF2">
    <property type="entry name" value="N-ACETYLTRANSFERASE ECO"/>
    <property type="match status" value="1"/>
</dbReference>
<gene>
    <name evidence="13" type="ORF">BJX68DRAFT_275566</name>
</gene>
<evidence type="ECO:0000259" key="11">
    <source>
        <dbReference type="Pfam" id="PF13878"/>
    </source>
</evidence>
<reference evidence="13 14" key="1">
    <citation type="submission" date="2024-07" db="EMBL/GenBank/DDBJ databases">
        <title>Section-level genome sequencing and comparative genomics of Aspergillus sections Usti and Cavernicolus.</title>
        <authorList>
            <consortium name="Lawrence Berkeley National Laboratory"/>
            <person name="Nybo J.L."/>
            <person name="Vesth T.C."/>
            <person name="Theobald S."/>
            <person name="Frisvad J.C."/>
            <person name="Larsen T.O."/>
            <person name="Kjaerboelling I."/>
            <person name="Rothschild-Mancinelli K."/>
            <person name="Lyhne E.K."/>
            <person name="Kogle M.E."/>
            <person name="Barry K."/>
            <person name="Clum A."/>
            <person name="Na H."/>
            <person name="Ledsgaard L."/>
            <person name="Lin J."/>
            <person name="Lipzen A."/>
            <person name="Kuo A."/>
            <person name="Riley R."/>
            <person name="Mondo S."/>
            <person name="LaButti K."/>
            <person name="Haridas S."/>
            <person name="Pangalinan J."/>
            <person name="Salamov A.A."/>
            <person name="Simmons B.A."/>
            <person name="Magnuson J.K."/>
            <person name="Chen J."/>
            <person name="Drula E."/>
            <person name="Henrissat B."/>
            <person name="Wiebenga A."/>
            <person name="Lubbers R.J."/>
            <person name="Gomes A.C."/>
            <person name="Macurrencykelacurrency M.R."/>
            <person name="Stajich J."/>
            <person name="Grigoriev I.V."/>
            <person name="Mortensen U.H."/>
            <person name="De vries R.P."/>
            <person name="Baker S.E."/>
            <person name="Andersen M.R."/>
        </authorList>
    </citation>
    <scope>NUCLEOTIDE SEQUENCE [LARGE SCALE GENOMIC DNA]</scope>
    <source>
        <strain evidence="13 14">CBS 756.74</strain>
    </source>
</reference>
<evidence type="ECO:0000256" key="6">
    <source>
        <dbReference type="ARBA" id="ARBA00022833"/>
    </source>
</evidence>
<proteinExistence type="inferred from homology"/>
<evidence type="ECO:0000256" key="3">
    <source>
        <dbReference type="ARBA" id="ARBA00022679"/>
    </source>
</evidence>
<keyword evidence="9" id="KW-0012">Acyltransferase</keyword>
<dbReference type="Proteomes" id="UP001610444">
    <property type="component" value="Unassembled WGS sequence"/>
</dbReference>
<dbReference type="Pfam" id="PF13880">
    <property type="entry name" value="Acetyltransf_13"/>
    <property type="match status" value="1"/>
</dbReference>
<dbReference type="InterPro" id="IPR028009">
    <property type="entry name" value="ESCO_Acetyltransf_dom"/>
</dbReference>
<organism evidence="13 14">
    <name type="scientific">Aspergillus pseudodeflectus</name>
    <dbReference type="NCBI Taxonomy" id="176178"/>
    <lineage>
        <taxon>Eukaryota</taxon>
        <taxon>Fungi</taxon>
        <taxon>Dikarya</taxon>
        <taxon>Ascomycota</taxon>
        <taxon>Pezizomycotina</taxon>
        <taxon>Eurotiomycetes</taxon>
        <taxon>Eurotiomycetidae</taxon>
        <taxon>Eurotiales</taxon>
        <taxon>Aspergillaceae</taxon>
        <taxon>Aspergillus</taxon>
        <taxon>Aspergillus subgen. Nidulantes</taxon>
    </lineage>
</organism>
<comment type="similarity">
    <text evidence="2">Belongs to the acetyltransferase family. ECO subfamily.</text>
</comment>
<dbReference type="EMBL" id="JBFXLR010000002">
    <property type="protein sequence ID" value="KAL2860180.1"/>
    <property type="molecule type" value="Genomic_DNA"/>
</dbReference>
<accession>A0ABR4L6M4</accession>
<feature type="compositionally biased region" description="Basic and acidic residues" evidence="10">
    <location>
        <begin position="464"/>
        <end position="478"/>
    </location>
</feature>
<evidence type="ECO:0000256" key="9">
    <source>
        <dbReference type="ARBA" id="ARBA00023315"/>
    </source>
</evidence>
<dbReference type="RefSeq" id="XP_070904871.1">
    <property type="nucleotide sequence ID" value="XM_071047880.1"/>
</dbReference>
<keyword evidence="14" id="KW-1185">Reference proteome</keyword>